<dbReference type="SUPFAM" id="SSF55874">
    <property type="entry name" value="ATPase domain of HSP90 chaperone/DNA topoisomerase II/histidine kinase"/>
    <property type="match status" value="1"/>
</dbReference>
<dbReference type="GO" id="GO:0016301">
    <property type="term" value="F:kinase activity"/>
    <property type="evidence" value="ECO:0007669"/>
    <property type="project" value="UniProtKB-KW"/>
</dbReference>
<evidence type="ECO:0000256" key="5">
    <source>
        <dbReference type="ARBA" id="ARBA00022777"/>
    </source>
</evidence>
<evidence type="ECO:0000256" key="6">
    <source>
        <dbReference type="ARBA" id="ARBA00023012"/>
    </source>
</evidence>
<dbReference type="Pfam" id="PF02518">
    <property type="entry name" value="HATPase_c"/>
    <property type="match status" value="1"/>
</dbReference>
<dbReference type="PROSITE" id="PS50109">
    <property type="entry name" value="HIS_KIN"/>
    <property type="match status" value="1"/>
</dbReference>
<evidence type="ECO:0000259" key="7">
    <source>
        <dbReference type="PROSITE" id="PS50109"/>
    </source>
</evidence>
<dbReference type="InterPro" id="IPR003661">
    <property type="entry name" value="HisK_dim/P_dom"/>
</dbReference>
<dbReference type="Proteomes" id="UP001142810">
    <property type="component" value="Unassembled WGS sequence"/>
</dbReference>
<dbReference type="Gene3D" id="3.30.565.10">
    <property type="entry name" value="Histidine kinase-like ATPase, C-terminal domain"/>
    <property type="match status" value="1"/>
</dbReference>
<keyword evidence="3" id="KW-0597">Phosphoprotein</keyword>
<dbReference type="EC" id="2.7.13.3" evidence="2"/>
<feature type="domain" description="Histidine kinase" evidence="7">
    <location>
        <begin position="180"/>
        <end position="390"/>
    </location>
</feature>
<dbReference type="Gene3D" id="3.30.450.40">
    <property type="match status" value="1"/>
</dbReference>
<dbReference type="InterPro" id="IPR005467">
    <property type="entry name" value="His_kinase_dom"/>
</dbReference>
<dbReference type="PANTHER" id="PTHR45453">
    <property type="entry name" value="PHOSPHATE REGULON SENSOR PROTEIN PHOR"/>
    <property type="match status" value="1"/>
</dbReference>
<comment type="catalytic activity">
    <reaction evidence="1">
        <text>ATP + protein L-histidine = ADP + protein N-phospho-L-histidine.</text>
        <dbReference type="EC" id="2.7.13.3"/>
    </reaction>
</comment>
<keyword evidence="6" id="KW-0902">Two-component regulatory system</keyword>
<accession>A0ABT3P7W1</accession>
<dbReference type="SMART" id="SM00387">
    <property type="entry name" value="HATPase_c"/>
    <property type="match status" value="1"/>
</dbReference>
<dbReference type="SUPFAM" id="SSF47384">
    <property type="entry name" value="Homodimeric domain of signal transducing histidine kinase"/>
    <property type="match status" value="1"/>
</dbReference>
<reference evidence="8" key="1">
    <citation type="submission" date="2022-11" db="EMBL/GenBank/DDBJ databases">
        <title>Alteromonas sp. nov., isolated from sea water of the Qingdao.</title>
        <authorList>
            <person name="Wang Q."/>
        </authorList>
    </citation>
    <scope>NUCLEOTIDE SEQUENCE</scope>
    <source>
        <strain evidence="8">ASW11-7</strain>
    </source>
</reference>
<dbReference type="EMBL" id="JAPFRD010000011">
    <property type="protein sequence ID" value="MCW8108864.1"/>
    <property type="molecule type" value="Genomic_DNA"/>
</dbReference>
<dbReference type="InterPro" id="IPR050351">
    <property type="entry name" value="BphY/WalK/GraS-like"/>
</dbReference>
<comment type="caution">
    <text evidence="8">The sequence shown here is derived from an EMBL/GenBank/DDBJ whole genome shotgun (WGS) entry which is preliminary data.</text>
</comment>
<dbReference type="InterPro" id="IPR036097">
    <property type="entry name" value="HisK_dim/P_sf"/>
</dbReference>
<dbReference type="InterPro" id="IPR036890">
    <property type="entry name" value="HATPase_C_sf"/>
</dbReference>
<protein>
    <recommendedName>
        <fullName evidence="2">histidine kinase</fullName>
        <ecNumber evidence="2">2.7.13.3</ecNumber>
    </recommendedName>
</protein>
<keyword evidence="5 8" id="KW-0418">Kinase</keyword>
<dbReference type="InterPro" id="IPR004358">
    <property type="entry name" value="Sig_transdc_His_kin-like_C"/>
</dbReference>
<evidence type="ECO:0000256" key="2">
    <source>
        <dbReference type="ARBA" id="ARBA00012438"/>
    </source>
</evidence>
<dbReference type="Pfam" id="PF01590">
    <property type="entry name" value="GAF"/>
    <property type="match status" value="1"/>
</dbReference>
<dbReference type="InterPro" id="IPR003018">
    <property type="entry name" value="GAF"/>
</dbReference>
<dbReference type="Pfam" id="PF00512">
    <property type="entry name" value="HisKA"/>
    <property type="match status" value="1"/>
</dbReference>
<organism evidence="8 9">
    <name type="scientific">Alteromonas aquimaris</name>
    <dbReference type="NCBI Taxonomy" id="2998417"/>
    <lineage>
        <taxon>Bacteria</taxon>
        <taxon>Pseudomonadati</taxon>
        <taxon>Pseudomonadota</taxon>
        <taxon>Gammaproteobacteria</taxon>
        <taxon>Alteromonadales</taxon>
        <taxon>Alteromonadaceae</taxon>
        <taxon>Alteromonas/Salinimonas group</taxon>
        <taxon>Alteromonas</taxon>
    </lineage>
</organism>
<proteinExistence type="predicted"/>
<keyword evidence="4" id="KW-0808">Transferase</keyword>
<dbReference type="PRINTS" id="PR00344">
    <property type="entry name" value="BCTRLSENSOR"/>
</dbReference>
<evidence type="ECO:0000313" key="8">
    <source>
        <dbReference type="EMBL" id="MCW8108864.1"/>
    </source>
</evidence>
<dbReference type="RefSeq" id="WP_265617620.1">
    <property type="nucleotide sequence ID" value="NZ_JAPFRD010000011.1"/>
</dbReference>
<evidence type="ECO:0000256" key="1">
    <source>
        <dbReference type="ARBA" id="ARBA00000085"/>
    </source>
</evidence>
<dbReference type="Gene3D" id="1.10.287.130">
    <property type="match status" value="1"/>
</dbReference>
<keyword evidence="9" id="KW-1185">Reference proteome</keyword>
<gene>
    <name evidence="8" type="ORF">OPS25_10205</name>
</gene>
<dbReference type="SUPFAM" id="SSF55781">
    <property type="entry name" value="GAF domain-like"/>
    <property type="match status" value="1"/>
</dbReference>
<evidence type="ECO:0000256" key="4">
    <source>
        <dbReference type="ARBA" id="ARBA00022679"/>
    </source>
</evidence>
<dbReference type="InterPro" id="IPR003594">
    <property type="entry name" value="HATPase_dom"/>
</dbReference>
<dbReference type="InterPro" id="IPR029016">
    <property type="entry name" value="GAF-like_dom_sf"/>
</dbReference>
<dbReference type="CDD" id="cd00082">
    <property type="entry name" value="HisKA"/>
    <property type="match status" value="1"/>
</dbReference>
<dbReference type="PANTHER" id="PTHR45453:SF1">
    <property type="entry name" value="PHOSPHATE REGULON SENSOR PROTEIN PHOR"/>
    <property type="match status" value="1"/>
</dbReference>
<name>A0ABT3P7W1_9ALTE</name>
<sequence length="390" mass="43657">MTPSILDDIKRIQAIESVPHILKMLSEATGLRFICIARVTENKWTMCAVLDLVNFDLTPGDELAIHTTFCSQVRSTSKPVIINSVHNDQTYHDSPIPKMYNFESYFSYPIYDQDGSFFGTLCGLDPKAADLKNERIESQIQAFSNLLSRQLMAQERIDKLQTALSDEKEIARLREQYIAILGHDIRTPLSSLSLCVDLLKDHTNDTFINKILGKMTNSVARMNGLINDVMDFTYGRVGDGLKLNLRPIEDLSPGLEHTISELAGLHSTCEIIADIQLKRALVCDSDRICQLLSNLLVNAITHGDNTQPIYVTAYIQNGQFTLEVKNQGKTIPTTTLESLFQPFWRSLQDKNSKGLGLGLFIASEIAKAHEGKLTVASHNQETLFTFTMSI</sequence>
<dbReference type="SMART" id="SM00388">
    <property type="entry name" value="HisKA"/>
    <property type="match status" value="1"/>
</dbReference>
<evidence type="ECO:0000313" key="9">
    <source>
        <dbReference type="Proteomes" id="UP001142810"/>
    </source>
</evidence>
<evidence type="ECO:0000256" key="3">
    <source>
        <dbReference type="ARBA" id="ARBA00022553"/>
    </source>
</evidence>